<feature type="region of interest" description="Disordered" evidence="1">
    <location>
        <begin position="1"/>
        <end position="21"/>
    </location>
</feature>
<feature type="region of interest" description="Disordered" evidence="1">
    <location>
        <begin position="33"/>
        <end position="76"/>
    </location>
</feature>
<dbReference type="OrthoDB" id="3792384at2759"/>
<name>A0A6A6RA34_9PEZI</name>
<protein>
    <submittedName>
        <fullName evidence="2">Uncharacterized protein</fullName>
    </submittedName>
</protein>
<reference evidence="2" key="1">
    <citation type="journal article" date="2020" name="Stud. Mycol.">
        <title>101 Dothideomycetes genomes: a test case for predicting lifestyles and emergence of pathogens.</title>
        <authorList>
            <person name="Haridas S."/>
            <person name="Albert R."/>
            <person name="Binder M."/>
            <person name="Bloem J."/>
            <person name="Labutti K."/>
            <person name="Salamov A."/>
            <person name="Andreopoulos B."/>
            <person name="Baker S."/>
            <person name="Barry K."/>
            <person name="Bills G."/>
            <person name="Bluhm B."/>
            <person name="Cannon C."/>
            <person name="Castanera R."/>
            <person name="Culley D."/>
            <person name="Daum C."/>
            <person name="Ezra D."/>
            <person name="Gonzalez J."/>
            <person name="Henrissat B."/>
            <person name="Kuo A."/>
            <person name="Liang C."/>
            <person name="Lipzen A."/>
            <person name="Lutzoni F."/>
            <person name="Magnuson J."/>
            <person name="Mondo S."/>
            <person name="Nolan M."/>
            <person name="Ohm R."/>
            <person name="Pangilinan J."/>
            <person name="Park H.-J."/>
            <person name="Ramirez L."/>
            <person name="Alfaro M."/>
            <person name="Sun H."/>
            <person name="Tritt A."/>
            <person name="Yoshinaga Y."/>
            <person name="Zwiers L.-H."/>
            <person name="Turgeon B."/>
            <person name="Goodwin S."/>
            <person name="Spatafora J."/>
            <person name="Crous P."/>
            <person name="Grigoriev I."/>
        </authorList>
    </citation>
    <scope>NUCLEOTIDE SEQUENCE</scope>
    <source>
        <strain evidence="2">CBS 269.34</strain>
    </source>
</reference>
<evidence type="ECO:0000313" key="3">
    <source>
        <dbReference type="Proteomes" id="UP000799750"/>
    </source>
</evidence>
<dbReference type="Proteomes" id="UP000799750">
    <property type="component" value="Unassembled WGS sequence"/>
</dbReference>
<keyword evidence="3" id="KW-1185">Reference proteome</keyword>
<evidence type="ECO:0000256" key="1">
    <source>
        <dbReference type="SAM" id="MobiDB-lite"/>
    </source>
</evidence>
<proteinExistence type="predicted"/>
<feature type="compositionally biased region" description="Low complexity" evidence="1">
    <location>
        <begin position="67"/>
        <end position="76"/>
    </location>
</feature>
<organism evidence="2 3">
    <name type="scientific">Lophium mytilinum</name>
    <dbReference type="NCBI Taxonomy" id="390894"/>
    <lineage>
        <taxon>Eukaryota</taxon>
        <taxon>Fungi</taxon>
        <taxon>Dikarya</taxon>
        <taxon>Ascomycota</taxon>
        <taxon>Pezizomycotina</taxon>
        <taxon>Dothideomycetes</taxon>
        <taxon>Pleosporomycetidae</taxon>
        <taxon>Mytilinidiales</taxon>
        <taxon>Mytilinidiaceae</taxon>
        <taxon>Lophium</taxon>
    </lineage>
</organism>
<dbReference type="EMBL" id="MU004182">
    <property type="protein sequence ID" value="KAF2501628.1"/>
    <property type="molecule type" value="Genomic_DNA"/>
</dbReference>
<dbReference type="AlphaFoldDB" id="A0A6A6RA34"/>
<sequence>MATDPRPPAYQSRPPSESNSTIIPIEVPINELPPSYADATQSETAPLLSGPPPTYGTHERVYPSPPASVHSSATSSAHEAGIRSLPEWVGQALVVLCFLGILYAFWRVIEEEGEEPFTTERWKG</sequence>
<evidence type="ECO:0000313" key="2">
    <source>
        <dbReference type="EMBL" id="KAF2501628.1"/>
    </source>
</evidence>
<gene>
    <name evidence="2" type="ORF">BU16DRAFT_534279</name>
</gene>
<accession>A0A6A6RA34</accession>